<dbReference type="Proteomes" id="UP001141806">
    <property type="component" value="Unassembled WGS sequence"/>
</dbReference>
<name>A0A9Q0KNH4_9MAGN</name>
<dbReference type="AlphaFoldDB" id="A0A9Q0KNH4"/>
<sequence length="378" mass="42602">MVSNFRSLQRSVLPQVSSAFLRHIFEEVRGVNLPAQEMEDTCVRSLTSQKKYFQSRHSIFGSRLMHEKLPTDDMRFQDIFGFSRYSHSSIEELFSWWTWKAKSRCFSLKDLLEASSKMTCSIKNMEDLISGQLRLVLLPAPPQWIIEVYWCKPEYGRSKLNIDGRALGNPREANVVADILAKDAATTRRLMKQSDLSISIWNEVSWDAYSLESFCFLDSLFIVVCWFPADGRAEGARDTRKGVSRQGSPSKKRTRVDFPEAMGAQTVGAIAREAAPLEGVEVGHELSADKVCYVPNWNISVDESVLLPQVARAFDLGAPLLVGKLELNCCQLRWINDDLTRGDGCSVHGVSKGGGGLEERRDKIAKLVQEQKGRRTES</sequence>
<evidence type="ECO:0000313" key="2">
    <source>
        <dbReference type="EMBL" id="KAJ4973434.1"/>
    </source>
</evidence>
<evidence type="ECO:0000256" key="1">
    <source>
        <dbReference type="SAM" id="MobiDB-lite"/>
    </source>
</evidence>
<reference evidence="2" key="1">
    <citation type="journal article" date="2023" name="Plant J.">
        <title>The genome of the king protea, Protea cynaroides.</title>
        <authorList>
            <person name="Chang J."/>
            <person name="Duong T.A."/>
            <person name="Schoeman C."/>
            <person name="Ma X."/>
            <person name="Roodt D."/>
            <person name="Barker N."/>
            <person name="Li Z."/>
            <person name="Van de Peer Y."/>
            <person name="Mizrachi E."/>
        </authorList>
    </citation>
    <scope>NUCLEOTIDE SEQUENCE</scope>
    <source>
        <tissue evidence="2">Young leaves</tissue>
    </source>
</reference>
<protein>
    <submittedName>
        <fullName evidence="2">Uncharacterized protein</fullName>
    </submittedName>
</protein>
<gene>
    <name evidence="2" type="ORF">NE237_006608</name>
</gene>
<dbReference type="EMBL" id="JAMYWD010000004">
    <property type="protein sequence ID" value="KAJ4973434.1"/>
    <property type="molecule type" value="Genomic_DNA"/>
</dbReference>
<proteinExistence type="predicted"/>
<comment type="caution">
    <text evidence="2">The sequence shown here is derived from an EMBL/GenBank/DDBJ whole genome shotgun (WGS) entry which is preliminary data.</text>
</comment>
<accession>A0A9Q0KNH4</accession>
<feature type="region of interest" description="Disordered" evidence="1">
    <location>
        <begin position="234"/>
        <end position="255"/>
    </location>
</feature>
<keyword evidence="3" id="KW-1185">Reference proteome</keyword>
<evidence type="ECO:0000313" key="3">
    <source>
        <dbReference type="Proteomes" id="UP001141806"/>
    </source>
</evidence>
<organism evidence="2 3">
    <name type="scientific">Protea cynaroides</name>
    <dbReference type="NCBI Taxonomy" id="273540"/>
    <lineage>
        <taxon>Eukaryota</taxon>
        <taxon>Viridiplantae</taxon>
        <taxon>Streptophyta</taxon>
        <taxon>Embryophyta</taxon>
        <taxon>Tracheophyta</taxon>
        <taxon>Spermatophyta</taxon>
        <taxon>Magnoliopsida</taxon>
        <taxon>Proteales</taxon>
        <taxon>Proteaceae</taxon>
        <taxon>Protea</taxon>
    </lineage>
</organism>